<dbReference type="Pfam" id="PF00001">
    <property type="entry name" value="7tm_1"/>
    <property type="match status" value="1"/>
</dbReference>
<evidence type="ECO:0000256" key="10">
    <source>
        <dbReference type="ARBA" id="ARBA00023224"/>
    </source>
</evidence>
<sequence length="355" mass="40185">MITSCCSNSSFISTSTSITVTLAEKELQQSRMVTNSTGVYENELLLLPTFTTASKVRVGITFVLFVVSACLNLAVLHAAVRNDPGKKSHVRMLIINLCCTDLLVTFVVMPLDALWNTTVQWYAGNPACKLLMFFKLFSMYSCAFVTTVISIDRYCIILYPLTIGSARQRNRIILISAWVLSATLAVPQLIFFHTTTISVPATFTQCITHGSFPKQWQEKAYFLFTFLWLFLLPFIIMIFCYTCILISITRKMKTAANAHSKEAALRCTRNYIPVVRMKTLKMTIVLISTFIVCWTPYYVLGFWYVFFPEMINNQTVPESINHVLFLFGLLNSSLDPLVSRAGYLKIKKRSAVSNT</sequence>
<dbReference type="EMBL" id="KC478557">
    <property type="protein sequence ID" value="AGJ70276.1"/>
    <property type="molecule type" value="mRNA"/>
</dbReference>
<feature type="transmembrane region" description="Helical" evidence="12">
    <location>
        <begin position="92"/>
        <end position="111"/>
    </location>
</feature>
<dbReference type="PROSITE" id="PS50262">
    <property type="entry name" value="G_PROTEIN_RECEP_F1_2"/>
    <property type="match status" value="1"/>
</dbReference>
<keyword evidence="4 12" id="KW-0812">Transmembrane</keyword>
<dbReference type="PRINTS" id="PR00237">
    <property type="entry name" value="GPCRRHODOPSN"/>
</dbReference>
<keyword evidence="8" id="KW-1015">Disulfide bond</keyword>
<name>M9V127_LATCH</name>
<dbReference type="InterPro" id="IPR017452">
    <property type="entry name" value="GPCR_Rhodpsn_7TM"/>
</dbReference>
<keyword evidence="5 12" id="KW-1133">Transmembrane helix</keyword>
<dbReference type="GO" id="GO:0032870">
    <property type="term" value="P:cellular response to hormone stimulus"/>
    <property type="evidence" value="ECO:0007669"/>
    <property type="project" value="TreeGrafter"/>
</dbReference>
<feature type="transmembrane region" description="Helical" evidence="12">
    <location>
        <begin position="131"/>
        <end position="151"/>
    </location>
</feature>
<dbReference type="GO" id="GO:0005886">
    <property type="term" value="C:plasma membrane"/>
    <property type="evidence" value="ECO:0007669"/>
    <property type="project" value="UniProtKB-SubCell"/>
</dbReference>
<keyword evidence="9 14" id="KW-0675">Receptor</keyword>
<evidence type="ECO:0000259" key="13">
    <source>
        <dbReference type="PROSITE" id="PS50262"/>
    </source>
</evidence>
<dbReference type="PANTHER" id="PTHR24241">
    <property type="entry name" value="NEUROPEPTIDE RECEPTOR-RELATED G-PROTEIN COUPLED RECEPTOR"/>
    <property type="match status" value="1"/>
</dbReference>
<gene>
    <name evidence="14" type="primary">GNRHRX</name>
</gene>
<evidence type="ECO:0000256" key="11">
    <source>
        <dbReference type="ARBA" id="ARBA00082552"/>
    </source>
</evidence>
<feature type="transmembrane region" description="Helical" evidence="12">
    <location>
        <begin position="58"/>
        <end position="80"/>
    </location>
</feature>
<evidence type="ECO:0000256" key="12">
    <source>
        <dbReference type="SAM" id="Phobius"/>
    </source>
</evidence>
<keyword evidence="2" id="KW-1003">Cell membrane</keyword>
<dbReference type="PANTHER" id="PTHR24241:SF59">
    <property type="entry name" value="ADIPOKINETIC HORMONE RECEPTOR, ISOFORM C"/>
    <property type="match status" value="1"/>
</dbReference>
<dbReference type="PRINTS" id="PR00529">
    <property type="entry name" value="GNADOTRPHINR"/>
</dbReference>
<evidence type="ECO:0000256" key="1">
    <source>
        <dbReference type="ARBA" id="ARBA00004651"/>
    </source>
</evidence>
<evidence type="ECO:0000256" key="2">
    <source>
        <dbReference type="ARBA" id="ARBA00022475"/>
    </source>
</evidence>
<comment type="subcellular location">
    <subcellularLocation>
        <location evidence="1">Cell membrane</location>
        <topology evidence="1">Multi-pass membrane protein</topology>
    </subcellularLocation>
</comment>
<dbReference type="FunFam" id="1.20.1070.10:FF:000199">
    <property type="entry name" value="Gonadotropin-releasing hormone II receptor"/>
    <property type="match status" value="1"/>
</dbReference>
<accession>M9V127</accession>
<feature type="transmembrane region" description="Helical" evidence="12">
    <location>
        <begin position="319"/>
        <end position="338"/>
    </location>
</feature>
<evidence type="ECO:0000256" key="6">
    <source>
        <dbReference type="ARBA" id="ARBA00023040"/>
    </source>
</evidence>
<dbReference type="InterPro" id="IPR001658">
    <property type="entry name" value="GphnRH_fam_rcpt"/>
</dbReference>
<dbReference type="SUPFAM" id="SSF81321">
    <property type="entry name" value="Family A G protein-coupled receptor-like"/>
    <property type="match status" value="1"/>
</dbReference>
<proteinExistence type="evidence at transcript level"/>
<feature type="transmembrane region" description="Helical" evidence="12">
    <location>
        <begin position="284"/>
        <end position="307"/>
    </location>
</feature>
<dbReference type="GeneID" id="102364206"/>
<feature type="domain" description="G-protein coupled receptors family 1 profile" evidence="13">
    <location>
        <begin position="71"/>
        <end position="339"/>
    </location>
</feature>
<dbReference type="KEGG" id="lcm:102364206"/>
<evidence type="ECO:0000256" key="5">
    <source>
        <dbReference type="ARBA" id="ARBA00022989"/>
    </source>
</evidence>
<keyword evidence="6" id="KW-0297">G-protein coupled receptor</keyword>
<dbReference type="InterPro" id="IPR000276">
    <property type="entry name" value="GPCR_Rhodpsn"/>
</dbReference>
<evidence type="ECO:0000256" key="3">
    <source>
        <dbReference type="ARBA" id="ARBA00022553"/>
    </source>
</evidence>
<dbReference type="GO" id="GO:0016500">
    <property type="term" value="F:protein-hormone receptor activity"/>
    <property type="evidence" value="ECO:0007669"/>
    <property type="project" value="InterPro"/>
</dbReference>
<keyword evidence="7 12" id="KW-0472">Membrane</keyword>
<evidence type="ECO:0000256" key="7">
    <source>
        <dbReference type="ARBA" id="ARBA00023136"/>
    </source>
</evidence>
<dbReference type="GO" id="GO:0004930">
    <property type="term" value="F:G protein-coupled receptor activity"/>
    <property type="evidence" value="ECO:0007669"/>
    <property type="project" value="UniProtKB-KW"/>
</dbReference>
<evidence type="ECO:0000256" key="4">
    <source>
        <dbReference type="ARBA" id="ARBA00022692"/>
    </source>
</evidence>
<keyword evidence="3" id="KW-0597">Phosphoprotein</keyword>
<evidence type="ECO:0000313" key="14">
    <source>
        <dbReference type="EMBL" id="AGJ70276.1"/>
    </source>
</evidence>
<dbReference type="CDD" id="cd15383">
    <property type="entry name" value="7tmA_GnRHR_vertebrate"/>
    <property type="match status" value="1"/>
</dbReference>
<keyword evidence="10" id="KW-0807">Transducer</keyword>
<dbReference type="AlphaFoldDB" id="M9V127"/>
<dbReference type="Gene3D" id="1.20.1070.10">
    <property type="entry name" value="Rhodopsin 7-helix transmembrane proteins"/>
    <property type="match status" value="1"/>
</dbReference>
<organism evidence="14">
    <name type="scientific">Latimeria chalumnae</name>
    <name type="common">Coelacanth</name>
    <dbReference type="NCBI Taxonomy" id="7897"/>
    <lineage>
        <taxon>Eukaryota</taxon>
        <taxon>Metazoa</taxon>
        <taxon>Chordata</taxon>
        <taxon>Craniata</taxon>
        <taxon>Vertebrata</taxon>
        <taxon>Euteleostomi</taxon>
        <taxon>Coelacanthiformes</taxon>
        <taxon>Coelacanthidae</taxon>
        <taxon>Latimeria</taxon>
    </lineage>
</organism>
<evidence type="ECO:0000256" key="9">
    <source>
        <dbReference type="ARBA" id="ARBA00023170"/>
    </source>
</evidence>
<dbReference type="CTD" id="2798"/>
<reference evidence="14" key="1">
    <citation type="submission" date="2013-01" db="EMBL/GenBank/DDBJ databases">
        <title>Gonadotropin-releasing hormones and their receptors in the coelacanth.</title>
        <authorList>
            <person name="Ikemoto T."/>
            <person name="Park M.K."/>
        </authorList>
    </citation>
    <scope>NUCLEOTIDE SEQUENCE</scope>
</reference>
<feature type="transmembrane region" description="Helical" evidence="12">
    <location>
        <begin position="221"/>
        <end position="246"/>
    </location>
</feature>
<dbReference type="OrthoDB" id="6022667at2759"/>
<dbReference type="GO" id="GO:0042277">
    <property type="term" value="F:peptide binding"/>
    <property type="evidence" value="ECO:0007669"/>
    <property type="project" value="TreeGrafter"/>
</dbReference>
<feature type="transmembrane region" description="Helical" evidence="12">
    <location>
        <begin position="172"/>
        <end position="192"/>
    </location>
</feature>
<dbReference type="RefSeq" id="NP_001273666.1">
    <property type="nucleotide sequence ID" value="NM_001286737.1"/>
</dbReference>
<protein>
    <recommendedName>
        <fullName evidence="11">Type II GnRH receptor</fullName>
    </recommendedName>
</protein>
<evidence type="ECO:0000256" key="8">
    <source>
        <dbReference type="ARBA" id="ARBA00023157"/>
    </source>
</evidence>